<proteinExistence type="predicted"/>
<sequence>MGSLSDSSSAFGSMRGSDLMAQDQSGHGGPFGVLAADGVFSNGGSCRISVGDRGIKRSRKSFKSWRWIFRHPPSAKKKDEDLVANPSH</sequence>
<feature type="region of interest" description="Disordered" evidence="1">
    <location>
        <begin position="1"/>
        <end position="27"/>
    </location>
</feature>
<name>A0A2P2QAT0_RHIMU</name>
<protein>
    <submittedName>
        <fullName evidence="2">Uncharacterized protein</fullName>
    </submittedName>
</protein>
<dbReference type="AlphaFoldDB" id="A0A2P2QAT0"/>
<reference evidence="2" key="1">
    <citation type="submission" date="2018-02" db="EMBL/GenBank/DDBJ databases">
        <title>Rhizophora mucronata_Transcriptome.</title>
        <authorList>
            <person name="Meera S.P."/>
            <person name="Sreeshan A."/>
            <person name="Augustine A."/>
        </authorList>
    </citation>
    <scope>NUCLEOTIDE SEQUENCE</scope>
    <source>
        <tissue evidence="2">Leaf</tissue>
    </source>
</reference>
<dbReference type="EMBL" id="GGEC01083591">
    <property type="protein sequence ID" value="MBX64075.1"/>
    <property type="molecule type" value="Transcribed_RNA"/>
</dbReference>
<evidence type="ECO:0000256" key="1">
    <source>
        <dbReference type="SAM" id="MobiDB-lite"/>
    </source>
</evidence>
<evidence type="ECO:0000313" key="2">
    <source>
        <dbReference type="EMBL" id="MBX64075.1"/>
    </source>
</evidence>
<organism evidence="2">
    <name type="scientific">Rhizophora mucronata</name>
    <name type="common">Asiatic mangrove</name>
    <dbReference type="NCBI Taxonomy" id="61149"/>
    <lineage>
        <taxon>Eukaryota</taxon>
        <taxon>Viridiplantae</taxon>
        <taxon>Streptophyta</taxon>
        <taxon>Embryophyta</taxon>
        <taxon>Tracheophyta</taxon>
        <taxon>Spermatophyta</taxon>
        <taxon>Magnoliopsida</taxon>
        <taxon>eudicotyledons</taxon>
        <taxon>Gunneridae</taxon>
        <taxon>Pentapetalae</taxon>
        <taxon>rosids</taxon>
        <taxon>fabids</taxon>
        <taxon>Malpighiales</taxon>
        <taxon>Rhizophoraceae</taxon>
        <taxon>Rhizophora</taxon>
    </lineage>
</organism>
<accession>A0A2P2QAT0</accession>
<feature type="compositionally biased region" description="Low complexity" evidence="1">
    <location>
        <begin position="1"/>
        <end position="13"/>
    </location>
</feature>